<dbReference type="PANTHER" id="PTHR47354:SF5">
    <property type="entry name" value="PROTEIN RFBI"/>
    <property type="match status" value="1"/>
</dbReference>
<dbReference type="InterPro" id="IPR017927">
    <property type="entry name" value="FAD-bd_FR_type"/>
</dbReference>
<organism evidence="3 4">
    <name type="scientific">Thalassiosira oceanica</name>
    <name type="common">Marine diatom</name>
    <dbReference type="NCBI Taxonomy" id="159749"/>
    <lineage>
        <taxon>Eukaryota</taxon>
        <taxon>Sar</taxon>
        <taxon>Stramenopiles</taxon>
        <taxon>Ochrophyta</taxon>
        <taxon>Bacillariophyta</taxon>
        <taxon>Coscinodiscophyceae</taxon>
        <taxon>Thalassiosirophycidae</taxon>
        <taxon>Thalassiosirales</taxon>
        <taxon>Thalassiosiraceae</taxon>
        <taxon>Thalassiosira</taxon>
    </lineage>
</organism>
<proteinExistence type="predicted"/>
<dbReference type="EMBL" id="AGNL01003043">
    <property type="protein sequence ID" value="EJK75253.1"/>
    <property type="molecule type" value="Genomic_DNA"/>
</dbReference>
<sequence length="324" mass="35124">MGLGSVLLLLQLASSADAFSQGAIPTPLTDRSSSSLCAANEPPKYDKIEGTLREAEEVATGSVMLHIDTLESIDYRPGHVLALEIEMDETQRPLDKESKTYKDAQANGGWMRGPYTVSRCSERKLNVLIKVVGTKSRRFQSAEPGTKVKFGGRFHVPILDGIDVASTDRVVMISTGVGVGPCIGAIEMALEDSFRPPIDLIASYRSQDEVVCGDILDSMQQSHPSKFAWKSIITELDGRLSANEDNLRLVFESNFDASVERTHFHLIGNAALVGEMKAGLEEGGVPPSKISIESYFNHGAELNQESIRRISNAVASMKVAAAIE</sequence>
<dbReference type="PROSITE" id="PS51384">
    <property type="entry name" value="FAD_FR"/>
    <property type="match status" value="1"/>
</dbReference>
<feature type="chain" id="PRO_5003841671" description="FAD-binding FR-type domain-containing protein" evidence="1">
    <location>
        <begin position="19"/>
        <end position="324"/>
    </location>
</feature>
<dbReference type="OMA" id="TMACARA"/>
<dbReference type="Gene3D" id="3.40.50.80">
    <property type="entry name" value="Nucleotide-binding domain of ferredoxin-NADP reductase (FNR) module"/>
    <property type="match status" value="1"/>
</dbReference>
<feature type="domain" description="FAD-binding FR-type" evidence="2">
    <location>
        <begin position="45"/>
        <end position="160"/>
    </location>
</feature>
<feature type="signal peptide" evidence="1">
    <location>
        <begin position="1"/>
        <end position="18"/>
    </location>
</feature>
<gene>
    <name evidence="3" type="ORF">THAOC_03028</name>
</gene>
<dbReference type="OrthoDB" id="3142841at2759"/>
<accession>K0T975</accession>
<dbReference type="AlphaFoldDB" id="K0T975"/>
<dbReference type="GO" id="GO:0016491">
    <property type="term" value="F:oxidoreductase activity"/>
    <property type="evidence" value="ECO:0007669"/>
    <property type="project" value="InterPro"/>
</dbReference>
<name>K0T975_THAOC</name>
<dbReference type="SUPFAM" id="SSF52343">
    <property type="entry name" value="Ferredoxin reductase-like, C-terminal NADP-linked domain"/>
    <property type="match status" value="1"/>
</dbReference>
<keyword evidence="4" id="KW-1185">Reference proteome</keyword>
<dbReference type="InterPro" id="IPR001433">
    <property type="entry name" value="OxRdtase_FAD/NAD-bd"/>
</dbReference>
<dbReference type="InterPro" id="IPR017938">
    <property type="entry name" value="Riboflavin_synthase-like_b-brl"/>
</dbReference>
<dbReference type="InterPro" id="IPR039261">
    <property type="entry name" value="FNR_nucleotide-bd"/>
</dbReference>
<keyword evidence="1" id="KW-0732">Signal</keyword>
<evidence type="ECO:0000313" key="4">
    <source>
        <dbReference type="Proteomes" id="UP000266841"/>
    </source>
</evidence>
<dbReference type="InterPro" id="IPR050415">
    <property type="entry name" value="MRET"/>
</dbReference>
<dbReference type="PANTHER" id="PTHR47354">
    <property type="entry name" value="NADH OXIDOREDUCTASE HCR"/>
    <property type="match status" value="1"/>
</dbReference>
<evidence type="ECO:0000259" key="2">
    <source>
        <dbReference type="PROSITE" id="PS51384"/>
    </source>
</evidence>
<reference evidence="3 4" key="1">
    <citation type="journal article" date="2012" name="Genome Biol.">
        <title>Genome and low-iron response of an oceanic diatom adapted to chronic iron limitation.</title>
        <authorList>
            <person name="Lommer M."/>
            <person name="Specht M."/>
            <person name="Roy A.S."/>
            <person name="Kraemer L."/>
            <person name="Andreson R."/>
            <person name="Gutowska M.A."/>
            <person name="Wolf J."/>
            <person name="Bergner S.V."/>
            <person name="Schilhabel M.B."/>
            <person name="Klostermeier U.C."/>
            <person name="Beiko R.G."/>
            <person name="Rosenstiel P."/>
            <person name="Hippler M."/>
            <person name="Laroche J."/>
        </authorList>
    </citation>
    <scope>NUCLEOTIDE SEQUENCE [LARGE SCALE GENOMIC DNA]</scope>
    <source>
        <strain evidence="3 4">CCMP1005</strain>
    </source>
</reference>
<dbReference type="Pfam" id="PF00175">
    <property type="entry name" value="NAD_binding_1"/>
    <property type="match status" value="1"/>
</dbReference>
<dbReference type="eggNOG" id="ENOG502QSI5">
    <property type="taxonomic scope" value="Eukaryota"/>
</dbReference>
<evidence type="ECO:0000313" key="3">
    <source>
        <dbReference type="EMBL" id="EJK75253.1"/>
    </source>
</evidence>
<dbReference type="Proteomes" id="UP000266841">
    <property type="component" value="Unassembled WGS sequence"/>
</dbReference>
<evidence type="ECO:0000256" key="1">
    <source>
        <dbReference type="SAM" id="SignalP"/>
    </source>
</evidence>
<comment type="caution">
    <text evidence="3">The sequence shown here is derived from an EMBL/GenBank/DDBJ whole genome shotgun (WGS) entry which is preliminary data.</text>
</comment>
<protein>
    <recommendedName>
        <fullName evidence="2">FAD-binding FR-type domain-containing protein</fullName>
    </recommendedName>
</protein>
<dbReference type="SUPFAM" id="SSF63380">
    <property type="entry name" value="Riboflavin synthase domain-like"/>
    <property type="match status" value="1"/>
</dbReference>